<accession>A0A3A9ZRZ7</accession>
<dbReference type="EMBL" id="RBAK01000001">
    <property type="protein sequence ID" value="RKN50975.1"/>
    <property type="molecule type" value="Genomic_DNA"/>
</dbReference>
<sequence length="217" mass="22461">MGDRPVLLWVHGGGWYTRETTDVSLFEDLGLRVVHARYRLSGEATWPAQLDDLRAEARAARVPGRPLLVAGTSAGGHLALHLGLRGVDRPGDVAAVLALAAPTDPLAADWPRARAEGNPWHRLLGHLPSSDDAATLDVAVAPHAGSGTPVLLAHGLDDVAVPPTQTLALAAALVAAGHPVHVTVADGAHGGLDLRRPDVAASIRHFLARRGAVAAPG</sequence>
<feature type="domain" description="BD-FAE-like" evidence="2">
    <location>
        <begin position="4"/>
        <end position="173"/>
    </location>
</feature>
<dbReference type="PANTHER" id="PTHR48081:SF13">
    <property type="entry name" value="ALPHA_BETA HYDROLASE"/>
    <property type="match status" value="1"/>
</dbReference>
<protein>
    <submittedName>
        <fullName evidence="3">Alpha/beta hydrolase</fullName>
    </submittedName>
</protein>
<dbReference type="Pfam" id="PF20434">
    <property type="entry name" value="BD-FAE"/>
    <property type="match status" value="1"/>
</dbReference>
<dbReference type="InterPro" id="IPR029058">
    <property type="entry name" value="AB_hydrolase_fold"/>
</dbReference>
<organism evidence="3 4">
    <name type="scientific">Micromonospora endolithica</name>
    <dbReference type="NCBI Taxonomy" id="230091"/>
    <lineage>
        <taxon>Bacteria</taxon>
        <taxon>Bacillati</taxon>
        <taxon>Actinomycetota</taxon>
        <taxon>Actinomycetes</taxon>
        <taxon>Micromonosporales</taxon>
        <taxon>Micromonosporaceae</taxon>
        <taxon>Micromonospora</taxon>
    </lineage>
</organism>
<evidence type="ECO:0000313" key="4">
    <source>
        <dbReference type="Proteomes" id="UP000281726"/>
    </source>
</evidence>
<dbReference type="Gene3D" id="3.40.50.1820">
    <property type="entry name" value="alpha/beta hydrolase"/>
    <property type="match status" value="1"/>
</dbReference>
<proteinExistence type="predicted"/>
<dbReference type="Proteomes" id="UP000281726">
    <property type="component" value="Unassembled WGS sequence"/>
</dbReference>
<evidence type="ECO:0000313" key="3">
    <source>
        <dbReference type="EMBL" id="RKN50975.1"/>
    </source>
</evidence>
<dbReference type="AlphaFoldDB" id="A0A3A9ZRZ7"/>
<evidence type="ECO:0000259" key="2">
    <source>
        <dbReference type="Pfam" id="PF20434"/>
    </source>
</evidence>
<evidence type="ECO:0000256" key="1">
    <source>
        <dbReference type="ARBA" id="ARBA00022801"/>
    </source>
</evidence>
<dbReference type="InterPro" id="IPR049492">
    <property type="entry name" value="BD-FAE-like_dom"/>
</dbReference>
<dbReference type="InterPro" id="IPR050300">
    <property type="entry name" value="GDXG_lipolytic_enzyme"/>
</dbReference>
<dbReference type="SUPFAM" id="SSF53474">
    <property type="entry name" value="alpha/beta-Hydrolases"/>
    <property type="match status" value="1"/>
</dbReference>
<gene>
    <name evidence="3" type="ORF">D7223_04355</name>
</gene>
<reference evidence="3 4" key="1">
    <citation type="journal article" date="2004" name="Syst. Appl. Microbiol.">
        <title>Cryptoendolithic actinomycetes from antarctic sandstone rock samples: Micromonospora endolithica sp. nov. and two isolates related to Micromonospora coerulea Jensen 1932.</title>
        <authorList>
            <person name="Hirsch P."/>
            <person name="Mevs U."/>
            <person name="Kroppenstedt R.M."/>
            <person name="Schumann P."/>
            <person name="Stackebrandt E."/>
        </authorList>
    </citation>
    <scope>NUCLEOTIDE SEQUENCE [LARGE SCALE GENOMIC DNA]</scope>
    <source>
        <strain evidence="3 4">JCM 12677</strain>
    </source>
</reference>
<dbReference type="GO" id="GO:0016787">
    <property type="term" value="F:hydrolase activity"/>
    <property type="evidence" value="ECO:0007669"/>
    <property type="project" value="UniProtKB-KW"/>
</dbReference>
<keyword evidence="1 3" id="KW-0378">Hydrolase</keyword>
<name>A0A3A9ZRZ7_9ACTN</name>
<keyword evidence="4" id="KW-1185">Reference proteome</keyword>
<comment type="caution">
    <text evidence="3">The sequence shown here is derived from an EMBL/GenBank/DDBJ whole genome shotgun (WGS) entry which is preliminary data.</text>
</comment>
<dbReference type="RefSeq" id="WP_120724989.1">
    <property type="nucleotide sequence ID" value="NZ_RBAK01000001.1"/>
</dbReference>
<dbReference type="PANTHER" id="PTHR48081">
    <property type="entry name" value="AB HYDROLASE SUPERFAMILY PROTEIN C4A8.06C"/>
    <property type="match status" value="1"/>
</dbReference>